<dbReference type="GO" id="GO:0016301">
    <property type="term" value="F:kinase activity"/>
    <property type="evidence" value="ECO:0007669"/>
    <property type="project" value="UniProtKB-KW"/>
</dbReference>
<dbReference type="GO" id="GO:0009401">
    <property type="term" value="P:phosphoenolpyruvate-dependent sugar phosphotransferase system"/>
    <property type="evidence" value="ECO:0007669"/>
    <property type="project" value="UniProtKB-KW"/>
</dbReference>
<comment type="subcellular location">
    <subcellularLocation>
        <location evidence="1">Cytoplasm</location>
    </subcellularLocation>
</comment>
<evidence type="ECO:0000256" key="3">
    <source>
        <dbReference type="ARBA" id="ARBA00022490"/>
    </source>
</evidence>
<dbReference type="InterPro" id="IPR036667">
    <property type="entry name" value="PTS_IIB_sorbose-sp_sf"/>
</dbReference>
<dbReference type="Pfam" id="PF03830">
    <property type="entry name" value="PTSIIB_sorb"/>
    <property type="match status" value="1"/>
</dbReference>
<proteinExistence type="predicted"/>
<feature type="domain" description="PTS EIIB type-4" evidence="8">
    <location>
        <begin position="1"/>
        <end position="159"/>
    </location>
</feature>
<gene>
    <name evidence="9" type="ORF">NSA47_04480</name>
</gene>
<organism evidence="9 10">
    <name type="scientific">Irregularibacter muris</name>
    <dbReference type="NCBI Taxonomy" id="1796619"/>
    <lineage>
        <taxon>Bacteria</taxon>
        <taxon>Bacillati</taxon>
        <taxon>Bacillota</taxon>
        <taxon>Clostridia</taxon>
        <taxon>Eubacteriales</taxon>
        <taxon>Eubacteriaceae</taxon>
        <taxon>Irregularibacter</taxon>
    </lineage>
</organism>
<evidence type="ECO:0000256" key="4">
    <source>
        <dbReference type="ARBA" id="ARBA00022597"/>
    </source>
</evidence>
<keyword evidence="4 9" id="KW-0762">Sugar transport</keyword>
<dbReference type="SUPFAM" id="SSF52728">
    <property type="entry name" value="PTS IIb component"/>
    <property type="match status" value="1"/>
</dbReference>
<evidence type="ECO:0000256" key="1">
    <source>
        <dbReference type="ARBA" id="ARBA00004496"/>
    </source>
</evidence>
<evidence type="ECO:0000259" key="8">
    <source>
        <dbReference type="PROSITE" id="PS51101"/>
    </source>
</evidence>
<keyword evidence="6" id="KW-0598">Phosphotransferase system</keyword>
<keyword evidence="3" id="KW-0963">Cytoplasm</keyword>
<evidence type="ECO:0000256" key="2">
    <source>
        <dbReference type="ARBA" id="ARBA00022448"/>
    </source>
</evidence>
<evidence type="ECO:0000256" key="6">
    <source>
        <dbReference type="ARBA" id="ARBA00022683"/>
    </source>
</evidence>
<dbReference type="GO" id="GO:0008982">
    <property type="term" value="F:protein-N(PI)-phosphohistidine-sugar phosphotransferase activity"/>
    <property type="evidence" value="ECO:0007669"/>
    <property type="project" value="InterPro"/>
</dbReference>
<sequence>MIKLLRVDHRLVHGQVAISWTRALGVDCILVANDAVVADPMRQSMIRMSKPQGVKIVIKSIEDSIKAINSGVTDKYKLLIVVNCVQDAERLLTGCLSIKEINLGVMPAKEGTKAISKAIHANQEDIGCMKRLLENNIKMIIQQVPTESETIVTNEILDK</sequence>
<keyword evidence="10" id="KW-1185">Reference proteome</keyword>
<dbReference type="GO" id="GO:0005737">
    <property type="term" value="C:cytoplasm"/>
    <property type="evidence" value="ECO:0007669"/>
    <property type="project" value="UniProtKB-SubCell"/>
</dbReference>
<accession>A0AAE3L2B9</accession>
<evidence type="ECO:0000313" key="10">
    <source>
        <dbReference type="Proteomes" id="UP001205748"/>
    </source>
</evidence>
<dbReference type="InterPro" id="IPR004720">
    <property type="entry name" value="PTS_IIB_sorbose-sp"/>
</dbReference>
<dbReference type="Proteomes" id="UP001205748">
    <property type="component" value="Unassembled WGS sequence"/>
</dbReference>
<comment type="caution">
    <text evidence="9">The sequence shown here is derived from an EMBL/GenBank/DDBJ whole genome shotgun (WGS) entry which is preliminary data.</text>
</comment>
<dbReference type="Gene3D" id="3.40.35.10">
    <property type="entry name" value="Phosphotransferase system, sorbose subfamily IIB component"/>
    <property type="match status" value="1"/>
</dbReference>
<evidence type="ECO:0000313" key="9">
    <source>
        <dbReference type="EMBL" id="MCR1898244.1"/>
    </source>
</evidence>
<evidence type="ECO:0000256" key="7">
    <source>
        <dbReference type="ARBA" id="ARBA00022777"/>
    </source>
</evidence>
<dbReference type="AlphaFoldDB" id="A0AAE3L2B9"/>
<reference evidence="9" key="1">
    <citation type="submission" date="2022-07" db="EMBL/GenBank/DDBJ databases">
        <title>Enhanced cultured diversity of the mouse gut microbiota enables custom-made synthetic communities.</title>
        <authorList>
            <person name="Afrizal A."/>
        </authorList>
    </citation>
    <scope>NUCLEOTIDE SEQUENCE</scope>
    <source>
        <strain evidence="9">DSM 28593</strain>
    </source>
</reference>
<evidence type="ECO:0000256" key="5">
    <source>
        <dbReference type="ARBA" id="ARBA00022679"/>
    </source>
</evidence>
<dbReference type="RefSeq" id="WP_257529720.1">
    <property type="nucleotide sequence ID" value="NZ_JANKAS010000003.1"/>
</dbReference>
<protein>
    <submittedName>
        <fullName evidence="9">PTS sugar transporter subunit IIB</fullName>
    </submittedName>
</protein>
<keyword evidence="7" id="KW-0418">Kinase</keyword>
<dbReference type="EMBL" id="JANKAS010000003">
    <property type="protein sequence ID" value="MCR1898244.1"/>
    <property type="molecule type" value="Genomic_DNA"/>
</dbReference>
<keyword evidence="2" id="KW-0813">Transport</keyword>
<name>A0AAE3L2B9_9FIRM</name>
<keyword evidence="5" id="KW-0808">Transferase</keyword>
<dbReference type="PROSITE" id="PS51101">
    <property type="entry name" value="PTS_EIIB_TYPE_4"/>
    <property type="match status" value="1"/>
</dbReference>